<feature type="transmembrane region" description="Helical" evidence="1">
    <location>
        <begin position="12"/>
        <end position="30"/>
    </location>
</feature>
<protein>
    <submittedName>
        <fullName evidence="2">Uncharacterized protein</fullName>
    </submittedName>
</protein>
<gene>
    <name evidence="2" type="ORF">MNB_SV-10-783</name>
</gene>
<name>A0A1W1BPU7_9ZZZZ</name>
<sequence length="147" mass="16363">MKKYPLYKLPIGYTIFYTLLILGSGIWLFLLSQGLSGSSSVLATLHKIIVLPEKKSWQHFAEVAAPHLFAMGMLIFTVAHFMLFSTRVSQYVSLFVAMLLFAAALFDISVYGLIISGVVLSGWIKLVSISLFTGIFLVLLFMVYVSL</sequence>
<dbReference type="AlphaFoldDB" id="A0A1W1BPU7"/>
<accession>A0A1W1BPU7</accession>
<keyword evidence="1" id="KW-0812">Transmembrane</keyword>
<reference evidence="2" key="1">
    <citation type="submission" date="2016-10" db="EMBL/GenBank/DDBJ databases">
        <authorList>
            <person name="de Groot N.N."/>
        </authorList>
    </citation>
    <scope>NUCLEOTIDE SEQUENCE</scope>
</reference>
<keyword evidence="1" id="KW-0472">Membrane</keyword>
<evidence type="ECO:0000313" key="2">
    <source>
        <dbReference type="EMBL" id="SFV55544.1"/>
    </source>
</evidence>
<organism evidence="2">
    <name type="scientific">hydrothermal vent metagenome</name>
    <dbReference type="NCBI Taxonomy" id="652676"/>
    <lineage>
        <taxon>unclassified sequences</taxon>
        <taxon>metagenomes</taxon>
        <taxon>ecological metagenomes</taxon>
    </lineage>
</organism>
<feature type="transmembrane region" description="Helical" evidence="1">
    <location>
        <begin position="64"/>
        <end position="84"/>
    </location>
</feature>
<proteinExistence type="predicted"/>
<feature type="transmembrane region" description="Helical" evidence="1">
    <location>
        <begin position="91"/>
        <end position="114"/>
    </location>
</feature>
<dbReference type="EMBL" id="FPHL01000010">
    <property type="protein sequence ID" value="SFV55544.1"/>
    <property type="molecule type" value="Genomic_DNA"/>
</dbReference>
<keyword evidence="1" id="KW-1133">Transmembrane helix</keyword>
<evidence type="ECO:0000256" key="1">
    <source>
        <dbReference type="SAM" id="Phobius"/>
    </source>
</evidence>
<feature type="transmembrane region" description="Helical" evidence="1">
    <location>
        <begin position="126"/>
        <end position="145"/>
    </location>
</feature>